<dbReference type="GO" id="GO:0003676">
    <property type="term" value="F:nucleic acid binding"/>
    <property type="evidence" value="ECO:0007669"/>
    <property type="project" value="InterPro"/>
</dbReference>
<dbReference type="PROSITE" id="PS50994">
    <property type="entry name" value="INTEGRASE"/>
    <property type="match status" value="1"/>
</dbReference>
<feature type="region of interest" description="Disordered" evidence="1">
    <location>
        <begin position="629"/>
        <end position="700"/>
    </location>
</feature>
<dbReference type="InterPro" id="IPR036397">
    <property type="entry name" value="RNaseH_sf"/>
</dbReference>
<proteinExistence type="predicted"/>
<gene>
    <name evidence="3" type="ORF">GCM10007890_48190</name>
</gene>
<dbReference type="Gene3D" id="3.30.420.10">
    <property type="entry name" value="Ribonuclease H-like superfamily/Ribonuclease H"/>
    <property type="match status" value="1"/>
</dbReference>
<keyword evidence="4" id="KW-1185">Reference proteome</keyword>
<protein>
    <recommendedName>
        <fullName evidence="2">Integrase catalytic domain-containing protein</fullName>
    </recommendedName>
</protein>
<dbReference type="RefSeq" id="WP_071000286.1">
    <property type="nucleotide sequence ID" value="NZ_BPQZ01000003.1"/>
</dbReference>
<sequence length="700" mass="79279">MIVPFINFPLGSSVRIEDVTHTYMSREQAGCVFRSEVDGRTVTHGSKEIASLYFSGKFVIPRQLHPALPAGIRENLRRSLSEFPDHRQAEAERRLDYVMTIDGLEERRKNGDGTLFRRNARRYASVARAVASLRRRRAGVPGLLPDAAARKQARAEATPSAPTLRDWMRRWERSGREPSALVRLDDRKGRKPRELAPALVDLMAEAVRTFYRQEEGPTIRLLHEYVAGRVQQHNRETGDRLTPLTETALHRFVTGRFGARELAEARLKPRKAAMRFDAKRRRASPKKACEVIEIDHVLLDVTVVRDRGGEPLETEEGSHRRKRGIAGRPWLTLAICTATRCVVGWSISLDPPSYVSVMLCLRSMLSAKADVSVNGRAVVNPVFGMPKVLRLDNGKEFHSLALKAAAAKLGFELLYCPRRAPWEKGRVERFFGEVQRNFATMPGRTFGSPERRGDYRPHDRARMTMGEIRVLFAIWVAAYYHQKNHRGLFHRTPMEVWQEMSPLGVDMPPSARDVVVATALPLLKPIQDTGIEYLELHWDCAELERLRELHGRKRKWRCALDPLDLTTMTVWDDTVEPNVEIRATCQEPDLIEGLDLDMWKRLRNRSKERTPESERVRRETLADARVEMFERASRDDRAGKPLGRGKQKFADAARPARAVAALPTPEAAEAPSAAATHSPAEAAGAPARRGSVATRSQYYD</sequence>
<accession>A0AA37WU34</accession>
<name>A0AA37WU34_9HYPH</name>
<dbReference type="AlphaFoldDB" id="A0AA37WU34"/>
<evidence type="ECO:0000259" key="2">
    <source>
        <dbReference type="PROSITE" id="PS50994"/>
    </source>
</evidence>
<feature type="compositionally biased region" description="Low complexity" evidence="1">
    <location>
        <begin position="650"/>
        <end position="691"/>
    </location>
</feature>
<dbReference type="Proteomes" id="UP001157440">
    <property type="component" value="Unassembled WGS sequence"/>
</dbReference>
<feature type="domain" description="Integrase catalytic" evidence="2">
    <location>
        <begin position="281"/>
        <end position="501"/>
    </location>
</feature>
<dbReference type="InterPro" id="IPR012337">
    <property type="entry name" value="RNaseH-like_sf"/>
</dbReference>
<dbReference type="EMBL" id="BSPL01000023">
    <property type="protein sequence ID" value="GLS72804.1"/>
    <property type="molecule type" value="Genomic_DNA"/>
</dbReference>
<evidence type="ECO:0000256" key="1">
    <source>
        <dbReference type="SAM" id="MobiDB-lite"/>
    </source>
</evidence>
<dbReference type="PANTHER" id="PTHR35004:SF6">
    <property type="entry name" value="TRANSPOSASE"/>
    <property type="match status" value="1"/>
</dbReference>
<dbReference type="GO" id="GO:0015074">
    <property type="term" value="P:DNA integration"/>
    <property type="evidence" value="ECO:0007669"/>
    <property type="project" value="InterPro"/>
</dbReference>
<dbReference type="PANTHER" id="PTHR35004">
    <property type="entry name" value="TRANSPOSASE RV3428C-RELATED"/>
    <property type="match status" value="1"/>
</dbReference>
<evidence type="ECO:0000313" key="4">
    <source>
        <dbReference type="Proteomes" id="UP001157440"/>
    </source>
</evidence>
<dbReference type="SUPFAM" id="SSF53098">
    <property type="entry name" value="Ribonuclease H-like"/>
    <property type="match status" value="1"/>
</dbReference>
<dbReference type="InterPro" id="IPR001584">
    <property type="entry name" value="Integrase_cat-core"/>
</dbReference>
<reference evidence="4" key="1">
    <citation type="journal article" date="2019" name="Int. J. Syst. Evol. Microbiol.">
        <title>The Global Catalogue of Microorganisms (GCM) 10K type strain sequencing project: providing services to taxonomists for standard genome sequencing and annotation.</title>
        <authorList>
            <consortium name="The Broad Institute Genomics Platform"/>
            <consortium name="The Broad Institute Genome Sequencing Center for Infectious Disease"/>
            <person name="Wu L."/>
            <person name="Ma J."/>
        </authorList>
    </citation>
    <scope>NUCLEOTIDE SEQUENCE [LARGE SCALE GENOMIC DNA]</scope>
    <source>
        <strain evidence="4">NBRC 103632</strain>
    </source>
</reference>
<comment type="caution">
    <text evidence="3">The sequence shown here is derived from an EMBL/GenBank/DDBJ whole genome shotgun (WGS) entry which is preliminary data.</text>
</comment>
<feature type="compositionally biased region" description="Basic and acidic residues" evidence="1">
    <location>
        <begin position="629"/>
        <end position="639"/>
    </location>
</feature>
<organism evidence="3 4">
    <name type="scientific">Methylobacterium tardum</name>
    <dbReference type="NCBI Taxonomy" id="374432"/>
    <lineage>
        <taxon>Bacteria</taxon>
        <taxon>Pseudomonadati</taxon>
        <taxon>Pseudomonadota</taxon>
        <taxon>Alphaproteobacteria</taxon>
        <taxon>Hyphomicrobiales</taxon>
        <taxon>Methylobacteriaceae</taxon>
        <taxon>Methylobacterium</taxon>
    </lineage>
</organism>
<evidence type="ECO:0000313" key="3">
    <source>
        <dbReference type="EMBL" id="GLS72804.1"/>
    </source>
</evidence>